<dbReference type="AlphaFoldDB" id="A0A6C7EAA5"/>
<proteinExistence type="predicted"/>
<keyword evidence="2" id="KW-0547">Nucleotide-binding</keyword>
<dbReference type="InterPro" id="IPR003593">
    <property type="entry name" value="AAA+_ATPase"/>
</dbReference>
<evidence type="ECO:0000256" key="2">
    <source>
        <dbReference type="ARBA" id="ARBA00022741"/>
    </source>
</evidence>
<keyword evidence="3 5" id="KW-0067">ATP-binding</keyword>
<evidence type="ECO:0000256" key="3">
    <source>
        <dbReference type="ARBA" id="ARBA00022840"/>
    </source>
</evidence>
<accession>A0A6C7EAA5</accession>
<dbReference type="InterPro" id="IPR027417">
    <property type="entry name" value="P-loop_NTPase"/>
</dbReference>
<keyword evidence="6" id="KW-1185">Reference proteome</keyword>
<sequence length="258" mass="27707">MALLEVNDISVRFGGIVALSDVTFDIEEGSICGLIGPNGAGKTTMFNVISRIYDPTTGSIRFNGGDLVGGSSDVAPHLISQVGIFRTFQNLALWDRMSVIENVMAGAHVRSKGNFFSSMLNIGRKKEEAELASQAFTILADLDLAGVAFQQCAGLPYGTLKRIELARALMGNPKLLMLDEPATGLTHSEVDELSLVIQKIRTDYDLTILLVEHHMGLVMSISEKVVVLDFGKKIAQGLPSEVQENPAVIEAYLGAPAS</sequence>
<feature type="domain" description="AAA+ ATPase" evidence="4">
    <location>
        <begin position="28"/>
        <end position="232"/>
    </location>
</feature>
<dbReference type="PANTHER" id="PTHR45772">
    <property type="entry name" value="CONSERVED COMPONENT OF ABC TRANSPORTER FOR NATURAL AMINO ACIDS-RELATED"/>
    <property type="match status" value="1"/>
</dbReference>
<organism evidence="5 6">
    <name type="scientific">Ilumatobacter coccineus (strain NBRC 103263 / KCTC 29153 / YM16-304)</name>
    <dbReference type="NCBI Taxonomy" id="1313172"/>
    <lineage>
        <taxon>Bacteria</taxon>
        <taxon>Bacillati</taxon>
        <taxon>Actinomycetota</taxon>
        <taxon>Acidimicrobiia</taxon>
        <taxon>Acidimicrobiales</taxon>
        <taxon>Ilumatobacteraceae</taxon>
        <taxon>Ilumatobacter</taxon>
    </lineage>
</organism>
<dbReference type="Pfam" id="PF00005">
    <property type="entry name" value="ABC_tran"/>
    <property type="match status" value="1"/>
</dbReference>
<dbReference type="InterPro" id="IPR003439">
    <property type="entry name" value="ABC_transporter-like_ATP-bd"/>
</dbReference>
<evidence type="ECO:0000313" key="6">
    <source>
        <dbReference type="Proteomes" id="UP000011863"/>
    </source>
</evidence>
<dbReference type="GO" id="GO:0005886">
    <property type="term" value="C:plasma membrane"/>
    <property type="evidence" value="ECO:0007669"/>
    <property type="project" value="TreeGrafter"/>
</dbReference>
<dbReference type="SMART" id="SM00382">
    <property type="entry name" value="AAA"/>
    <property type="match status" value="1"/>
</dbReference>
<dbReference type="Gene3D" id="3.40.50.300">
    <property type="entry name" value="P-loop containing nucleotide triphosphate hydrolases"/>
    <property type="match status" value="1"/>
</dbReference>
<evidence type="ECO:0000256" key="1">
    <source>
        <dbReference type="ARBA" id="ARBA00022448"/>
    </source>
</evidence>
<dbReference type="EMBL" id="AP012057">
    <property type="protein sequence ID" value="BAN03391.1"/>
    <property type="molecule type" value="Genomic_DNA"/>
</dbReference>
<name>A0A6C7EAA5_ILUCY</name>
<evidence type="ECO:0000313" key="5">
    <source>
        <dbReference type="EMBL" id="BAN03391.1"/>
    </source>
</evidence>
<dbReference type="KEGG" id="aym:YM304_30770"/>
<keyword evidence="1" id="KW-0813">Transport</keyword>
<dbReference type="PANTHER" id="PTHR45772:SF4">
    <property type="entry name" value="ABC TRANSPORTER ATP-BINDING PROTEIN"/>
    <property type="match status" value="1"/>
</dbReference>
<dbReference type="SUPFAM" id="SSF52540">
    <property type="entry name" value="P-loop containing nucleoside triphosphate hydrolases"/>
    <property type="match status" value="1"/>
</dbReference>
<dbReference type="Proteomes" id="UP000011863">
    <property type="component" value="Chromosome"/>
</dbReference>
<gene>
    <name evidence="5" type="ORF">YM304_30770</name>
</gene>
<dbReference type="Pfam" id="PF12399">
    <property type="entry name" value="BCA_ABC_TP_C"/>
    <property type="match status" value="1"/>
</dbReference>
<dbReference type="FunFam" id="3.40.50.300:FF:000421">
    <property type="entry name" value="Branched-chain amino acid ABC transporter ATP-binding protein"/>
    <property type="match status" value="1"/>
</dbReference>
<dbReference type="InterPro" id="IPR051120">
    <property type="entry name" value="ABC_AA/LPS_Transport"/>
</dbReference>
<dbReference type="OrthoDB" id="9805514at2"/>
<dbReference type="CDD" id="cd03219">
    <property type="entry name" value="ABC_Mj1267_LivG_branched"/>
    <property type="match status" value="1"/>
</dbReference>
<dbReference type="GO" id="GO:0016887">
    <property type="term" value="F:ATP hydrolysis activity"/>
    <property type="evidence" value="ECO:0007669"/>
    <property type="project" value="InterPro"/>
</dbReference>
<dbReference type="GO" id="GO:0005524">
    <property type="term" value="F:ATP binding"/>
    <property type="evidence" value="ECO:0007669"/>
    <property type="project" value="UniProtKB-KW"/>
</dbReference>
<protein>
    <submittedName>
        <fullName evidence="5">Branched-chain amino acid transporter ATP-binding protein</fullName>
    </submittedName>
</protein>
<evidence type="ECO:0000259" key="4">
    <source>
        <dbReference type="SMART" id="SM00382"/>
    </source>
</evidence>
<reference evidence="5 6" key="1">
    <citation type="journal article" date="2013" name="Int. J. Syst. Evol. Microbiol.">
        <title>Ilumatobacter nonamiense sp. nov. and Ilumatobacter coccineum sp. nov., isolated from seashore sand.</title>
        <authorList>
            <person name="Matsumoto A."/>
            <person name="Kasai H."/>
            <person name="Matsuo Y."/>
            <person name="Shizuri Y."/>
            <person name="Ichikawa N."/>
            <person name="Fujita N."/>
            <person name="Omura S."/>
            <person name="Takahashi Y."/>
        </authorList>
    </citation>
    <scope>NUCLEOTIDE SEQUENCE [LARGE SCALE GENOMIC DNA]</scope>
    <source>
        <strain evidence="6">NBRC 103263 / KCTC 29153 / YM16-304</strain>
    </source>
</reference>
<dbReference type="RefSeq" id="WP_015442638.1">
    <property type="nucleotide sequence ID" value="NC_020520.1"/>
</dbReference>
<dbReference type="InterPro" id="IPR032823">
    <property type="entry name" value="BCA_ABC_TP_C"/>
</dbReference>